<sequence>MPAQHCIKATPVTQLEPPPIGQSTPHFAALVPLPNLNAPSAQSTPRVPAAQLLFPPHPRFSSPLLSNVPHPASSFGSPSPVQGF</sequence>
<organism evidence="2 3">
    <name type="scientific">Dichomitus squalens</name>
    <dbReference type="NCBI Taxonomy" id="114155"/>
    <lineage>
        <taxon>Eukaryota</taxon>
        <taxon>Fungi</taxon>
        <taxon>Dikarya</taxon>
        <taxon>Basidiomycota</taxon>
        <taxon>Agaricomycotina</taxon>
        <taxon>Agaricomycetes</taxon>
        <taxon>Polyporales</taxon>
        <taxon>Polyporaceae</taxon>
        <taxon>Dichomitus</taxon>
    </lineage>
</organism>
<feature type="region of interest" description="Disordered" evidence="1">
    <location>
        <begin position="1"/>
        <end position="24"/>
    </location>
</feature>
<dbReference type="EMBL" id="ML145193">
    <property type="protein sequence ID" value="TBU54248.1"/>
    <property type="molecule type" value="Genomic_DNA"/>
</dbReference>
<accession>A0A4V2K707</accession>
<gene>
    <name evidence="2" type="ORF">BD310DRAFT_97764</name>
</gene>
<feature type="region of interest" description="Disordered" evidence="1">
    <location>
        <begin position="60"/>
        <end position="84"/>
    </location>
</feature>
<proteinExistence type="predicted"/>
<reference evidence="2 3" key="1">
    <citation type="submission" date="2019-01" db="EMBL/GenBank/DDBJ databases">
        <title>Draft genome sequences of three monokaryotic isolates of the white-rot basidiomycete fungus Dichomitus squalens.</title>
        <authorList>
            <consortium name="DOE Joint Genome Institute"/>
            <person name="Lopez S.C."/>
            <person name="Andreopoulos B."/>
            <person name="Pangilinan J."/>
            <person name="Lipzen A."/>
            <person name="Riley R."/>
            <person name="Ahrendt S."/>
            <person name="Ng V."/>
            <person name="Barry K."/>
            <person name="Daum C."/>
            <person name="Grigoriev I.V."/>
            <person name="Hilden K.S."/>
            <person name="Makela M.R."/>
            <person name="de Vries R.P."/>
        </authorList>
    </citation>
    <scope>NUCLEOTIDE SEQUENCE [LARGE SCALE GENOMIC DNA]</scope>
    <source>
        <strain evidence="2 3">CBS 464.89</strain>
    </source>
</reference>
<dbReference type="Proteomes" id="UP000292082">
    <property type="component" value="Unassembled WGS sequence"/>
</dbReference>
<keyword evidence="3" id="KW-1185">Reference proteome</keyword>
<evidence type="ECO:0000313" key="3">
    <source>
        <dbReference type="Proteomes" id="UP000292082"/>
    </source>
</evidence>
<evidence type="ECO:0000256" key="1">
    <source>
        <dbReference type="SAM" id="MobiDB-lite"/>
    </source>
</evidence>
<evidence type="ECO:0000313" key="2">
    <source>
        <dbReference type="EMBL" id="TBU54248.1"/>
    </source>
</evidence>
<feature type="compositionally biased region" description="Polar residues" evidence="1">
    <location>
        <begin position="74"/>
        <end position="84"/>
    </location>
</feature>
<name>A0A4V2K707_9APHY</name>
<protein>
    <submittedName>
        <fullName evidence="2">Uncharacterized protein</fullName>
    </submittedName>
</protein>
<dbReference type="AlphaFoldDB" id="A0A4V2K707"/>